<proteinExistence type="predicted"/>
<sequence>MNSYNFFTLPHTGTYINCTFHFFDYNSSNFASLLLAECRVYVICSYEHKNIRFSHFPFPLLTSYTSSNFTFRSHFSLLTPSLLLSFFLSNIPRSPSRPPTITVPGFWVLRKP</sequence>
<accession>A0A7S3LVC2</accession>
<gene>
    <name evidence="1" type="ORF">PBIL07802_LOCUS28538</name>
    <name evidence="2" type="ORF">PBIL07802_LOCUS28561</name>
    <name evidence="3" type="ORF">PBIL07802_LOCUS28575</name>
    <name evidence="4" type="ORF">PBIL07802_LOCUS28601</name>
</gene>
<evidence type="ECO:0000313" key="1">
    <source>
        <dbReference type="EMBL" id="CAE0266199.1"/>
    </source>
</evidence>
<dbReference type="EMBL" id="HBIB01043792">
    <property type="protein sequence ID" value="CAE0266262.1"/>
    <property type="molecule type" value="Transcribed_RNA"/>
</dbReference>
<dbReference type="AlphaFoldDB" id="A0A7S3LVC2"/>
<evidence type="ECO:0000313" key="4">
    <source>
        <dbReference type="EMBL" id="CAE0266262.1"/>
    </source>
</evidence>
<evidence type="ECO:0000313" key="3">
    <source>
        <dbReference type="EMBL" id="CAE0266236.1"/>
    </source>
</evidence>
<reference evidence="3" key="1">
    <citation type="submission" date="2021-01" db="EMBL/GenBank/DDBJ databases">
        <authorList>
            <person name="Corre E."/>
            <person name="Pelletier E."/>
            <person name="Niang G."/>
            <person name="Scheremetjew M."/>
            <person name="Finn R."/>
            <person name="Kale V."/>
            <person name="Holt S."/>
            <person name="Cochrane G."/>
            <person name="Meng A."/>
            <person name="Brown T."/>
            <person name="Cohen L."/>
        </authorList>
    </citation>
    <scope>NUCLEOTIDE SEQUENCE</scope>
    <source>
        <strain evidence="3">NIES-2562</strain>
    </source>
</reference>
<dbReference type="EMBL" id="HBIB01043736">
    <property type="protein sequence ID" value="CAE0266222.1"/>
    <property type="molecule type" value="Transcribed_RNA"/>
</dbReference>
<evidence type="ECO:0000313" key="2">
    <source>
        <dbReference type="EMBL" id="CAE0266222.1"/>
    </source>
</evidence>
<organism evidence="3">
    <name type="scientific">Palpitomonas bilix</name>
    <dbReference type="NCBI Taxonomy" id="652834"/>
    <lineage>
        <taxon>Eukaryota</taxon>
        <taxon>Eukaryota incertae sedis</taxon>
    </lineage>
</organism>
<protein>
    <submittedName>
        <fullName evidence="3">Uncharacterized protein</fullName>
    </submittedName>
</protein>
<name>A0A7S3LVC2_9EUKA</name>
<dbReference type="EMBL" id="HBIB01043703">
    <property type="protein sequence ID" value="CAE0266199.1"/>
    <property type="molecule type" value="Transcribed_RNA"/>
</dbReference>
<dbReference type="EMBL" id="HBIB01043758">
    <property type="protein sequence ID" value="CAE0266236.1"/>
    <property type="molecule type" value="Transcribed_RNA"/>
</dbReference>